<dbReference type="SUPFAM" id="SSF57756">
    <property type="entry name" value="Retrovirus zinc finger-like domains"/>
    <property type="match status" value="1"/>
</dbReference>
<proteinExistence type="predicted"/>
<dbReference type="InterPro" id="IPR000071">
    <property type="entry name" value="Lentvrl_matrix_N"/>
</dbReference>
<keyword evidence="6" id="KW-1198">Viral budding</keyword>
<protein>
    <recommendedName>
        <fullName evidence="19">Gag polyprotein</fullName>
    </recommendedName>
    <component>
        <recommendedName>
            <fullName evidence="19">Matrix protein p17</fullName>
            <shortName evidence="19">MA</shortName>
        </recommendedName>
    </component>
</protein>
<evidence type="ECO:0000256" key="16">
    <source>
        <dbReference type="ARBA" id="ARBA00023200"/>
    </source>
</evidence>
<dbReference type="GO" id="GO:0039702">
    <property type="term" value="P:viral budding via host ESCRT complex"/>
    <property type="evidence" value="ECO:0007669"/>
    <property type="project" value="UniProtKB-KW"/>
</dbReference>
<dbReference type="PROSITE" id="PS50158">
    <property type="entry name" value="ZF_CCHC"/>
    <property type="match status" value="2"/>
</dbReference>
<evidence type="ECO:0000256" key="20">
    <source>
        <dbReference type="SAM" id="Coils"/>
    </source>
</evidence>
<dbReference type="GO" id="GO:0005198">
    <property type="term" value="F:structural molecule activity"/>
    <property type="evidence" value="ECO:0007669"/>
    <property type="project" value="InterPro"/>
</dbReference>
<keyword evidence="13 19" id="KW-0946">Virion</keyword>
<dbReference type="InterPro" id="IPR001878">
    <property type="entry name" value="Znf_CCHC"/>
</dbReference>
<dbReference type="InterPro" id="IPR008919">
    <property type="entry name" value="Retrov_capsid_N"/>
</dbReference>
<evidence type="ECO:0000256" key="5">
    <source>
        <dbReference type="ARBA" id="ARBA00022612"/>
    </source>
</evidence>
<dbReference type="InterPro" id="IPR050195">
    <property type="entry name" value="Primate_lentivir_Gag_pol-like"/>
</dbReference>
<keyword evidence="11 18" id="KW-0863">Zinc-finger</keyword>
<keyword evidence="12 19" id="KW-0862">Zinc</keyword>
<keyword evidence="3 19" id="KW-1048">Host nucleus</keyword>
<dbReference type="EMBL" id="FJ919724">
    <property type="protein sequence ID" value="ADF42563.1"/>
    <property type="molecule type" value="Genomic_DNA"/>
</dbReference>
<evidence type="ECO:0000256" key="19">
    <source>
        <dbReference type="RuleBase" id="RU004487"/>
    </source>
</evidence>
<evidence type="ECO:0000256" key="12">
    <source>
        <dbReference type="ARBA" id="ARBA00022833"/>
    </source>
</evidence>
<gene>
    <name evidence="23" type="primary">gag</name>
</gene>
<evidence type="ECO:0000313" key="23">
    <source>
        <dbReference type="EMBL" id="ADF42563.1"/>
    </source>
</evidence>
<keyword evidence="8 19" id="KW-0479">Metal-binding</keyword>
<evidence type="ECO:0000256" key="18">
    <source>
        <dbReference type="PROSITE-ProRule" id="PRU00047"/>
    </source>
</evidence>
<dbReference type="Pfam" id="PF00540">
    <property type="entry name" value="Gag_p17"/>
    <property type="match status" value="1"/>
</dbReference>
<evidence type="ECO:0000256" key="15">
    <source>
        <dbReference type="ARBA" id="ARBA00023086"/>
    </source>
</evidence>
<feature type="region of interest" description="Disordered" evidence="21">
    <location>
        <begin position="243"/>
        <end position="264"/>
    </location>
</feature>
<feature type="compositionally biased region" description="Basic and acidic residues" evidence="21">
    <location>
        <begin position="521"/>
        <end position="535"/>
    </location>
</feature>
<organismHost>
    <name type="scientific">Cercopithecidae</name>
    <name type="common">Old World monkeys</name>
    <dbReference type="NCBI Taxonomy" id="9527"/>
</organismHost>
<dbReference type="GO" id="GO:0030430">
    <property type="term" value="C:host cell cytoplasm"/>
    <property type="evidence" value="ECO:0007669"/>
    <property type="project" value="UniProtKB-SubCell"/>
</dbReference>
<evidence type="ECO:0000256" key="11">
    <source>
        <dbReference type="ARBA" id="ARBA00022771"/>
    </source>
</evidence>
<dbReference type="GO" id="GO:0042025">
    <property type="term" value="C:host cell nucleus"/>
    <property type="evidence" value="ECO:0007669"/>
    <property type="project" value="UniProtKB-SubCell"/>
</dbReference>
<evidence type="ECO:0000256" key="13">
    <source>
        <dbReference type="ARBA" id="ARBA00022844"/>
    </source>
</evidence>
<name>D5G2R6_SIV</name>
<dbReference type="Pfam" id="PF19317">
    <property type="entry name" value="Gag_p24_C"/>
    <property type="match status" value="1"/>
</dbReference>
<feature type="compositionally biased region" description="Polar residues" evidence="21">
    <location>
        <begin position="509"/>
        <end position="520"/>
    </location>
</feature>
<dbReference type="Gene3D" id="1.20.5.760">
    <property type="entry name" value="Single helix bin"/>
    <property type="match status" value="1"/>
</dbReference>
<dbReference type="InterPro" id="IPR012344">
    <property type="entry name" value="Matrix_HIV/RSV_N"/>
</dbReference>
<accession>D5G2R6</accession>
<keyword evidence="4 19" id="KW-0945">Host-virus interaction</keyword>
<dbReference type="SUPFAM" id="SSF47943">
    <property type="entry name" value="Retrovirus capsid protein, N-terminal core domain"/>
    <property type="match status" value="1"/>
</dbReference>
<evidence type="ECO:0000256" key="9">
    <source>
        <dbReference type="ARBA" id="ARBA00022737"/>
    </source>
</evidence>
<keyword evidence="17" id="KW-0449">Lipoprotein</keyword>
<organism evidence="23 24">
    <name type="scientific">Simian immunodeficiency virus</name>
    <name type="common">SIV</name>
    <dbReference type="NCBI Taxonomy" id="11723"/>
    <lineage>
        <taxon>Viruses</taxon>
        <taxon>Riboviria</taxon>
        <taxon>Pararnavirae</taxon>
        <taxon>Artverviricota</taxon>
        <taxon>Revtraviricetes</taxon>
        <taxon>Ortervirales</taxon>
        <taxon>Retroviridae</taxon>
        <taxon>Orthoretrovirinae</taxon>
        <taxon>Lentivirus</taxon>
        <taxon>Lentivirus simimdef</taxon>
    </lineage>
</organism>
<evidence type="ECO:0000256" key="2">
    <source>
        <dbReference type="ARBA" id="ARBA00022561"/>
    </source>
</evidence>
<dbReference type="InterPro" id="IPR010999">
    <property type="entry name" value="Retrovr_matrix"/>
</dbReference>
<feature type="domain" description="CCHC-type" evidence="22">
    <location>
        <begin position="448"/>
        <end position="464"/>
    </location>
</feature>
<dbReference type="GO" id="GO:0019013">
    <property type="term" value="C:viral nucleocapsid"/>
    <property type="evidence" value="ECO:0007669"/>
    <property type="project" value="UniProtKB-KW"/>
</dbReference>
<keyword evidence="5" id="KW-1188">Viral release from host cell</keyword>
<evidence type="ECO:0000256" key="3">
    <source>
        <dbReference type="ARBA" id="ARBA00022562"/>
    </source>
</evidence>
<feature type="region of interest" description="Disordered" evidence="21">
    <location>
        <begin position="506"/>
        <end position="544"/>
    </location>
</feature>
<feature type="domain" description="CCHC-type" evidence="22">
    <location>
        <begin position="427"/>
        <end position="443"/>
    </location>
</feature>
<dbReference type="SMART" id="SM00343">
    <property type="entry name" value="ZnF_C2HC"/>
    <property type="match status" value="2"/>
</dbReference>
<dbReference type="PANTHER" id="PTHR40389:SF3">
    <property type="entry name" value="IGE-BINDING PROTEIN"/>
    <property type="match status" value="1"/>
</dbReference>
<dbReference type="GO" id="GO:0055036">
    <property type="term" value="C:virion membrane"/>
    <property type="evidence" value="ECO:0007669"/>
    <property type="project" value="UniProtKB-SubCell"/>
</dbReference>
<comment type="PTM">
    <molecule>Gag-Pol polyprotein</molecule>
    <text evidence="19">Specific enzymatic cleavages by the viral protease yield mature proteins.</text>
</comment>
<evidence type="ECO:0000313" key="24">
    <source>
        <dbReference type="Proteomes" id="UP000248007"/>
    </source>
</evidence>
<comment type="subcellular location">
    <molecule>Matrix protein p17</molecule>
    <subcellularLocation>
        <location evidence="19">Virion membrane</location>
        <topology evidence="19">Lipid-anchor</topology>
    </subcellularLocation>
    <subcellularLocation>
        <location evidence="19">Host nucleus</location>
    </subcellularLocation>
    <subcellularLocation>
        <location evidence="19">Host cytoplasm</location>
    </subcellularLocation>
</comment>
<dbReference type="GO" id="GO:0008270">
    <property type="term" value="F:zinc ion binding"/>
    <property type="evidence" value="ECO:0007669"/>
    <property type="project" value="UniProtKB-KW"/>
</dbReference>
<dbReference type="GO" id="GO:0003723">
    <property type="term" value="F:RNA binding"/>
    <property type="evidence" value="ECO:0007669"/>
    <property type="project" value="UniProtKB-KW"/>
</dbReference>
<dbReference type="Gene3D" id="4.10.60.10">
    <property type="entry name" value="Zinc finger, CCHC-type"/>
    <property type="match status" value="1"/>
</dbReference>
<dbReference type="Gene3D" id="1.10.150.90">
    <property type="entry name" value="Immunodeficiency lentiviruses, gag gene matrix protein p17"/>
    <property type="match status" value="1"/>
</dbReference>
<keyword evidence="10" id="KW-0688">Ribosomal frameshifting</keyword>
<sequence>MGAGRSAPLTGKALDKFEKVRLRPKGKKKYMIKHLVWAARELDRFGLSEALLENKEGCQEILTRLTPLEATGSENLKSLYGTCCVIWACHAGLQIEDTEEAKKAVKLRIAQVEAEDQLEMQVLQKKAEAEAAKKQGAVSAQAQPAQVQSAAPQQGTVVRGNYPILRQGGQYVHMPLSPRIVKTWINAVEEKKFSPEIVPLFQVLAEGCTPYDINGLLNAIGDLQGAMQIIKDVINEEAAEWDLQHPQQQPPQGQLREPSGADIAGTNSTVEEQIAWMTRAQGVGGGPIDVGQIYRRWVILGLQRCVKMYNPTNILDVKQGPKEPFKDYVDRFYKTLRAEQADQAVKNWMTTTLMIQNANPDCRTILKALGPNPTLEEMLHACQGVGGPQQKARLMAEAMVSAMREGGGLTMVQQRGPGGPRPGNRIRCYNCGQIGHVQKDCRKPRTVRCFKCQQTGHMAKNCPKAAPQSKNNFLGKLPWGRRAPRNFIEQQHQTWGIGKYIPEGGDEIFSSSRVPEQKPQQQEETRRGKYPDLSDLKSLFGEDQ</sequence>
<dbReference type="PANTHER" id="PTHR40389">
    <property type="entry name" value="ENDOGENOUS RETROVIRUS GROUP K MEMBER 24 GAG POLYPROTEIN-RELATED"/>
    <property type="match status" value="1"/>
</dbReference>
<evidence type="ECO:0000256" key="10">
    <source>
        <dbReference type="ARBA" id="ARBA00022758"/>
    </source>
</evidence>
<keyword evidence="14 19" id="KW-0694">RNA-binding</keyword>
<dbReference type="Gene3D" id="1.10.375.10">
    <property type="entry name" value="Human Immunodeficiency Virus Type 1 Capsid Protein"/>
    <property type="match status" value="1"/>
</dbReference>
<evidence type="ECO:0000259" key="22">
    <source>
        <dbReference type="PROSITE" id="PS50158"/>
    </source>
</evidence>
<evidence type="ECO:0000256" key="6">
    <source>
        <dbReference type="ARBA" id="ARBA00022637"/>
    </source>
</evidence>
<evidence type="ECO:0000256" key="21">
    <source>
        <dbReference type="SAM" id="MobiDB-lite"/>
    </source>
</evidence>
<dbReference type="Pfam" id="PF00098">
    <property type="entry name" value="zf-CCHC"/>
    <property type="match status" value="2"/>
</dbReference>
<dbReference type="SUPFAM" id="SSF47353">
    <property type="entry name" value="Retrovirus capsid dimerization domain-like"/>
    <property type="match status" value="1"/>
</dbReference>
<evidence type="ECO:0000256" key="14">
    <source>
        <dbReference type="ARBA" id="ARBA00022884"/>
    </source>
</evidence>
<keyword evidence="1" id="KW-1187">Viral budding via the host ESCRT complexes</keyword>
<dbReference type="PRINTS" id="PR00234">
    <property type="entry name" value="HIV1MATRIX"/>
</dbReference>
<feature type="compositionally biased region" description="Low complexity" evidence="21">
    <location>
        <begin position="244"/>
        <end position="254"/>
    </location>
</feature>
<dbReference type="GO" id="GO:0075523">
    <property type="term" value="P:viral translational frameshifting"/>
    <property type="evidence" value="ECO:0007669"/>
    <property type="project" value="UniProtKB-KW"/>
</dbReference>
<dbReference type="InterPro" id="IPR008916">
    <property type="entry name" value="Retrov_capsid_C"/>
</dbReference>
<dbReference type="InterPro" id="IPR036875">
    <property type="entry name" value="Znf_CCHC_sf"/>
</dbReference>
<evidence type="ECO:0000256" key="1">
    <source>
        <dbReference type="ARBA" id="ARBA00022462"/>
    </source>
</evidence>
<dbReference type="Gene3D" id="1.10.1200.30">
    <property type="match status" value="1"/>
</dbReference>
<dbReference type="Proteomes" id="UP000248007">
    <property type="component" value="Segment"/>
</dbReference>
<keyword evidence="20" id="KW-0175">Coiled coil</keyword>
<comment type="subcellular location">
    <subcellularLocation>
        <location evidence="19">Virion</location>
    </subcellularLocation>
    <subcellularLocation>
        <location evidence="19">Host cytoplasm</location>
    </subcellularLocation>
    <subcellularLocation>
        <location evidence="19">Host nucleus</location>
    </subcellularLocation>
</comment>
<dbReference type="InterPro" id="IPR045345">
    <property type="entry name" value="Gag_p24_C"/>
</dbReference>
<dbReference type="Pfam" id="PF00607">
    <property type="entry name" value="Gag_p24"/>
    <property type="match status" value="1"/>
</dbReference>
<evidence type="ECO:0000256" key="4">
    <source>
        <dbReference type="ARBA" id="ARBA00022581"/>
    </source>
</evidence>
<keyword evidence="16 19" id="KW-1035">Host cytoplasm</keyword>
<keyword evidence="7" id="KW-0519">Myristate</keyword>
<evidence type="ECO:0000256" key="8">
    <source>
        <dbReference type="ARBA" id="ARBA00022723"/>
    </source>
</evidence>
<keyword evidence="2 19" id="KW-0167">Capsid protein</keyword>
<keyword evidence="9" id="KW-0677">Repeat</keyword>
<organismHost>
    <name type="scientific">Pan troglodytes</name>
    <name type="common">Chimpanzee</name>
    <dbReference type="NCBI Taxonomy" id="9598"/>
</organismHost>
<evidence type="ECO:0000256" key="7">
    <source>
        <dbReference type="ARBA" id="ARBA00022707"/>
    </source>
</evidence>
<dbReference type="SUPFAM" id="SSF47836">
    <property type="entry name" value="Retroviral matrix proteins"/>
    <property type="match status" value="1"/>
</dbReference>
<reference evidence="23 24" key="1">
    <citation type="journal article" date="2010" name="Infect. Genet. Evol.">
        <title>Extensive survey on the prevalence and genetic diversity of SIVs in primate bushmeat provides insights into risks for potential new cross-species transmissions.</title>
        <authorList>
            <person name="Aghokeng A.F."/>
            <person name="Ayouba A."/>
            <person name="Mpoudi-Ngole E."/>
            <person name="Loul S."/>
            <person name="Liegeois F."/>
            <person name="Delaporte E."/>
            <person name="Peeters M."/>
        </authorList>
    </citation>
    <scope>NUCLEOTIDE SEQUENCE [LARGE SCALE GENOMIC DNA]</scope>
    <source>
        <strain evidence="23">SIVdeb04CMPF3061</strain>
    </source>
</reference>
<keyword evidence="15 19" id="KW-0543">Viral nucleoprotein</keyword>
<feature type="coiled-coil region" evidence="20">
    <location>
        <begin position="95"/>
        <end position="135"/>
    </location>
</feature>
<evidence type="ECO:0000256" key="17">
    <source>
        <dbReference type="ARBA" id="ARBA00023288"/>
    </source>
</evidence>